<keyword evidence="2" id="KW-1185">Reference proteome</keyword>
<organism evidence="1 2">
    <name type="scientific">Bauhinia variegata</name>
    <name type="common">Purple orchid tree</name>
    <name type="synonym">Phanera variegata</name>
    <dbReference type="NCBI Taxonomy" id="167791"/>
    <lineage>
        <taxon>Eukaryota</taxon>
        <taxon>Viridiplantae</taxon>
        <taxon>Streptophyta</taxon>
        <taxon>Embryophyta</taxon>
        <taxon>Tracheophyta</taxon>
        <taxon>Spermatophyta</taxon>
        <taxon>Magnoliopsida</taxon>
        <taxon>eudicotyledons</taxon>
        <taxon>Gunneridae</taxon>
        <taxon>Pentapetalae</taxon>
        <taxon>rosids</taxon>
        <taxon>fabids</taxon>
        <taxon>Fabales</taxon>
        <taxon>Fabaceae</taxon>
        <taxon>Cercidoideae</taxon>
        <taxon>Cercideae</taxon>
        <taxon>Bauhiniinae</taxon>
        <taxon>Bauhinia</taxon>
    </lineage>
</organism>
<accession>A0ACB9MWD4</accession>
<comment type="caution">
    <text evidence="1">The sequence shown here is derived from an EMBL/GenBank/DDBJ whole genome shotgun (WGS) entry which is preliminary data.</text>
</comment>
<sequence>MPIPSKRYSLSPQQSASTAGSTHDLKQRVITCLNKLSDRDTLAIAAGELESIARSLNHDLFSPFLNCIYNTDSSSKSPVRKQCVHLLTVLSHFHGDALSPFVSKMISTVLRRLRDPDSAVRSACVDAVTAMSSRITKPPFSAAFLKPLMETLTQEQDVNSQIGAALCLAAAIESAPEPDAELLRKATLPRLGKLVKNEVCKAKAALLVLIGSIIGVSGVSSRGVLNWLVPCLVEFLSNEDWAVRKAAAEALGKVALVEKDLASQYKAQCLDSFQNRRFDKVKVVRETMTRTLEIWKEVADSSEDVFSTAKSTCSLSDDGKDQCVTKSGNGVGVKSSLPKKTVPMNISLPPTVSCLATVKRESPLKSIGKNSSIGISREMDHEKRSAQKLETTESREPSLNMASEDDIKRCDFEASKPMQNPNSGNSRADVKRALFSKSSDEKVRKVGSLRSRSRVVPFHDDDYPDSDTTFNNVNEVCENPQDAEDLSLIQEQLIQIENQQSSLLDLLQRFIGNSQSGMNSLETRVNGLERALDEMSYDLAVSSGRIPNMDSTGDMCCKLPGTEFLSSKFWKRTDQRYSTSRLSFGSMASPKAVHNETDNDPSLEMFTTNSKRFQHRRGELFLDPLADGGSNLNGHLGKYSYKTPKKMIQETDRTESNNASQLDGILSANSAATRNQHRRSSV</sequence>
<evidence type="ECO:0000313" key="2">
    <source>
        <dbReference type="Proteomes" id="UP000828941"/>
    </source>
</evidence>
<dbReference type="EMBL" id="CM039433">
    <property type="protein sequence ID" value="KAI4328326.1"/>
    <property type="molecule type" value="Genomic_DNA"/>
</dbReference>
<name>A0ACB9MWD4_BAUVA</name>
<evidence type="ECO:0000313" key="1">
    <source>
        <dbReference type="EMBL" id="KAI4328326.1"/>
    </source>
</evidence>
<reference evidence="1 2" key="1">
    <citation type="journal article" date="2022" name="DNA Res.">
        <title>Chromosomal-level genome assembly of the orchid tree Bauhinia variegata (Leguminosae; Cercidoideae) supports the allotetraploid origin hypothesis of Bauhinia.</title>
        <authorList>
            <person name="Zhong Y."/>
            <person name="Chen Y."/>
            <person name="Zheng D."/>
            <person name="Pang J."/>
            <person name="Liu Y."/>
            <person name="Luo S."/>
            <person name="Meng S."/>
            <person name="Qian L."/>
            <person name="Wei D."/>
            <person name="Dai S."/>
            <person name="Zhou R."/>
        </authorList>
    </citation>
    <scope>NUCLEOTIDE SEQUENCE [LARGE SCALE GENOMIC DNA]</scope>
    <source>
        <strain evidence="1">BV-YZ2020</strain>
    </source>
</reference>
<protein>
    <submittedName>
        <fullName evidence="1">Uncharacterized protein</fullName>
    </submittedName>
</protein>
<dbReference type="Proteomes" id="UP000828941">
    <property type="component" value="Chromosome 8"/>
</dbReference>
<proteinExistence type="predicted"/>
<gene>
    <name evidence="1" type="ORF">L6164_020687</name>
</gene>